<protein>
    <recommendedName>
        <fullName evidence="4">Protein-L-isoaspartate O-methyltransferase</fullName>
        <ecNumber evidence="3">2.1.1.77</ecNumber>
    </recommendedName>
    <alternativeName>
        <fullName evidence="11">L-isoaspartyl protein carboxyl methyltransferase</fullName>
    </alternativeName>
    <alternativeName>
        <fullName evidence="9">Protein L-isoaspartyl methyltransferase</fullName>
    </alternativeName>
    <alternativeName>
        <fullName evidence="10">Protein-beta-aspartate methyltransferase</fullName>
    </alternativeName>
</protein>
<dbReference type="EC" id="2.1.1.77" evidence="3"/>
<comment type="caution">
    <text evidence="12">The sequence shown here is derived from an EMBL/GenBank/DDBJ whole genome shotgun (WGS) entry which is preliminary data.</text>
</comment>
<dbReference type="GO" id="GO:0032259">
    <property type="term" value="P:methylation"/>
    <property type="evidence" value="ECO:0007669"/>
    <property type="project" value="UniProtKB-KW"/>
</dbReference>
<gene>
    <name evidence="12" type="ORF">A3J64_00420</name>
</gene>
<evidence type="ECO:0000256" key="3">
    <source>
        <dbReference type="ARBA" id="ARBA00011890"/>
    </source>
</evidence>
<evidence type="ECO:0000256" key="4">
    <source>
        <dbReference type="ARBA" id="ARBA00013346"/>
    </source>
</evidence>
<dbReference type="Proteomes" id="UP000177061">
    <property type="component" value="Unassembled WGS sequence"/>
</dbReference>
<reference evidence="12 13" key="1">
    <citation type="journal article" date="2016" name="Nat. Commun.">
        <title>Thousands of microbial genomes shed light on interconnected biogeochemical processes in an aquifer system.</title>
        <authorList>
            <person name="Anantharaman K."/>
            <person name="Brown C.T."/>
            <person name="Hug L.A."/>
            <person name="Sharon I."/>
            <person name="Castelle C.J."/>
            <person name="Probst A.J."/>
            <person name="Thomas B.C."/>
            <person name="Singh A."/>
            <person name="Wilkins M.J."/>
            <person name="Karaoz U."/>
            <person name="Brodie E.L."/>
            <person name="Williams K.H."/>
            <person name="Hubbard S.S."/>
            <person name="Banfield J.F."/>
        </authorList>
    </citation>
    <scope>NUCLEOTIDE SEQUENCE [LARGE SCALE GENOMIC DNA]</scope>
</reference>
<dbReference type="GO" id="GO:0005737">
    <property type="term" value="C:cytoplasm"/>
    <property type="evidence" value="ECO:0007669"/>
    <property type="project" value="UniProtKB-SubCell"/>
</dbReference>
<keyword evidence="5" id="KW-0963">Cytoplasm</keyword>
<comment type="subcellular location">
    <subcellularLocation>
        <location evidence="1">Cytoplasm</location>
    </subcellularLocation>
</comment>
<dbReference type="GO" id="GO:0004719">
    <property type="term" value="F:protein-L-isoaspartate (D-aspartate) O-methyltransferase activity"/>
    <property type="evidence" value="ECO:0007669"/>
    <property type="project" value="UniProtKB-EC"/>
</dbReference>
<keyword evidence="7 12" id="KW-0808">Transferase</keyword>
<comment type="similarity">
    <text evidence="2">Belongs to the methyltransferase superfamily. L-isoaspartyl/D-aspartyl protein methyltransferase family.</text>
</comment>
<accession>A0A1G2FDX7</accession>
<organism evidence="12 13">
    <name type="scientific">Candidatus Portnoybacteria bacterium RIFCSPHIGHO2_12_FULL_38_9</name>
    <dbReference type="NCBI Taxonomy" id="1801997"/>
    <lineage>
        <taxon>Bacteria</taxon>
        <taxon>Candidatus Portnoyibacteriota</taxon>
    </lineage>
</organism>
<evidence type="ECO:0000256" key="9">
    <source>
        <dbReference type="ARBA" id="ARBA00030757"/>
    </source>
</evidence>
<dbReference type="Pfam" id="PF01135">
    <property type="entry name" value="PCMT"/>
    <property type="match status" value="1"/>
</dbReference>
<evidence type="ECO:0000256" key="10">
    <source>
        <dbReference type="ARBA" id="ARBA00031323"/>
    </source>
</evidence>
<dbReference type="Gene3D" id="3.40.50.150">
    <property type="entry name" value="Vaccinia Virus protein VP39"/>
    <property type="match status" value="1"/>
</dbReference>
<proteinExistence type="inferred from homology"/>
<dbReference type="InterPro" id="IPR000682">
    <property type="entry name" value="PCMT"/>
</dbReference>
<dbReference type="InterPro" id="IPR029063">
    <property type="entry name" value="SAM-dependent_MTases_sf"/>
</dbReference>
<evidence type="ECO:0000256" key="8">
    <source>
        <dbReference type="ARBA" id="ARBA00022691"/>
    </source>
</evidence>
<dbReference type="STRING" id="1801997.A3J64_00420"/>
<name>A0A1G2FDX7_9BACT</name>
<dbReference type="PANTHER" id="PTHR11579:SF0">
    <property type="entry name" value="PROTEIN-L-ISOASPARTATE(D-ASPARTATE) O-METHYLTRANSFERASE"/>
    <property type="match status" value="1"/>
</dbReference>
<keyword evidence="8" id="KW-0949">S-adenosyl-L-methionine</keyword>
<evidence type="ECO:0000256" key="11">
    <source>
        <dbReference type="ARBA" id="ARBA00031350"/>
    </source>
</evidence>
<keyword evidence="6 12" id="KW-0489">Methyltransferase</keyword>
<dbReference type="SUPFAM" id="SSF53335">
    <property type="entry name" value="S-adenosyl-L-methionine-dependent methyltransferases"/>
    <property type="match status" value="1"/>
</dbReference>
<evidence type="ECO:0000313" key="13">
    <source>
        <dbReference type="Proteomes" id="UP000177061"/>
    </source>
</evidence>
<dbReference type="EMBL" id="MHNB01000029">
    <property type="protein sequence ID" value="OGZ36255.1"/>
    <property type="molecule type" value="Genomic_DNA"/>
</dbReference>
<evidence type="ECO:0000256" key="5">
    <source>
        <dbReference type="ARBA" id="ARBA00022490"/>
    </source>
</evidence>
<sequence length="230" mass="25659">MNGSLINQLIKEGYLKTPEIIEAFRKIKRADFAPDYLLKEKGEDFIAEYNAPLPIGYEQTISQPLTVAFMLELLQPKAGDRILDIGSGSGWQTALLAQIVADLRGPDLGASLLKAFRSEAPKIFAIERIPELKEFGEKNAAKYNFIEKGIAQFFCQDGSLGLPEQAPFDKIIAAASAEKIPESWKKQLKINGRLVAPVKNSIWLLIKKKEGQFEEKEYPGFSFVPLVSKQ</sequence>
<dbReference type="PANTHER" id="PTHR11579">
    <property type="entry name" value="PROTEIN-L-ISOASPARTATE O-METHYLTRANSFERASE"/>
    <property type="match status" value="1"/>
</dbReference>
<dbReference type="CDD" id="cd02440">
    <property type="entry name" value="AdoMet_MTases"/>
    <property type="match status" value="1"/>
</dbReference>
<dbReference type="AlphaFoldDB" id="A0A1G2FDX7"/>
<evidence type="ECO:0000256" key="2">
    <source>
        <dbReference type="ARBA" id="ARBA00005369"/>
    </source>
</evidence>
<evidence type="ECO:0000256" key="7">
    <source>
        <dbReference type="ARBA" id="ARBA00022679"/>
    </source>
</evidence>
<evidence type="ECO:0000256" key="6">
    <source>
        <dbReference type="ARBA" id="ARBA00022603"/>
    </source>
</evidence>
<evidence type="ECO:0000256" key="1">
    <source>
        <dbReference type="ARBA" id="ARBA00004496"/>
    </source>
</evidence>
<evidence type="ECO:0000313" key="12">
    <source>
        <dbReference type="EMBL" id="OGZ36255.1"/>
    </source>
</evidence>